<dbReference type="Gene3D" id="3.30.40.10">
    <property type="entry name" value="Zinc/RING finger domain, C3HC4 (zinc finger)"/>
    <property type="match status" value="1"/>
</dbReference>
<organism evidence="10">
    <name type="scientific">Spirodela intermedia</name>
    <name type="common">Intermediate duckweed</name>
    <dbReference type="NCBI Taxonomy" id="51605"/>
    <lineage>
        <taxon>Eukaryota</taxon>
        <taxon>Viridiplantae</taxon>
        <taxon>Streptophyta</taxon>
        <taxon>Embryophyta</taxon>
        <taxon>Tracheophyta</taxon>
        <taxon>Spermatophyta</taxon>
        <taxon>Magnoliopsida</taxon>
        <taxon>Liliopsida</taxon>
        <taxon>Araceae</taxon>
        <taxon>Lemnoideae</taxon>
        <taxon>Spirodela</taxon>
    </lineage>
</organism>
<dbReference type="InterPro" id="IPR013591">
    <property type="entry name" value="Brevis_radix_dom"/>
</dbReference>
<evidence type="ECO:0000256" key="6">
    <source>
        <dbReference type="PROSITE-ProRule" id="PRU00235"/>
    </source>
</evidence>
<dbReference type="Pfam" id="PF25390">
    <property type="entry name" value="WD40_RLD"/>
    <property type="match status" value="1"/>
</dbReference>
<dbReference type="SUPFAM" id="SSF57903">
    <property type="entry name" value="FYVE/PHD zinc finger"/>
    <property type="match status" value="1"/>
</dbReference>
<dbReference type="PROSITE" id="PS00626">
    <property type="entry name" value="RCC1_2"/>
    <property type="match status" value="3"/>
</dbReference>
<proteinExistence type="predicted"/>
<dbReference type="InterPro" id="IPR000408">
    <property type="entry name" value="Reg_chr_condens"/>
</dbReference>
<feature type="region of interest" description="Disordered" evidence="7">
    <location>
        <begin position="1"/>
        <end position="30"/>
    </location>
</feature>
<feature type="repeat" description="RCC1" evidence="6">
    <location>
        <begin position="128"/>
        <end position="182"/>
    </location>
</feature>
<gene>
    <name evidence="10" type="ORF">SI7747_11014521</name>
</gene>
<dbReference type="InterPro" id="IPR000306">
    <property type="entry name" value="Znf_FYVE"/>
</dbReference>
<evidence type="ECO:0000256" key="1">
    <source>
        <dbReference type="ARBA" id="ARBA00022723"/>
    </source>
</evidence>
<evidence type="ECO:0000313" key="10">
    <source>
        <dbReference type="EMBL" id="CAA2628880.1"/>
    </source>
</evidence>
<keyword evidence="2" id="KW-0677">Repeat</keyword>
<dbReference type="AlphaFoldDB" id="A0A7I8JD94"/>
<protein>
    <submittedName>
        <fullName evidence="10">Uncharacterized protein</fullName>
    </submittedName>
</protein>
<evidence type="ECO:0000259" key="8">
    <source>
        <dbReference type="PROSITE" id="PS50178"/>
    </source>
</evidence>
<dbReference type="InterPro" id="IPR013083">
    <property type="entry name" value="Znf_RING/FYVE/PHD"/>
</dbReference>
<dbReference type="InterPro" id="IPR011011">
    <property type="entry name" value="Znf_FYVE_PHD"/>
</dbReference>
<dbReference type="Pfam" id="PF08381">
    <property type="entry name" value="BRX"/>
    <property type="match status" value="1"/>
</dbReference>
<dbReference type="InterPro" id="IPR017455">
    <property type="entry name" value="Znf_FYVE-rel"/>
</dbReference>
<dbReference type="InterPro" id="IPR058923">
    <property type="entry name" value="RCC1-like_dom"/>
</dbReference>
<evidence type="ECO:0000256" key="2">
    <source>
        <dbReference type="ARBA" id="ARBA00022737"/>
    </source>
</evidence>
<evidence type="ECO:0000313" key="11">
    <source>
        <dbReference type="Proteomes" id="UP001189122"/>
    </source>
</evidence>
<dbReference type="Gene3D" id="2.130.10.30">
    <property type="entry name" value="Regulator of chromosome condensation 1/beta-lactamase-inhibitor protein II"/>
    <property type="match status" value="3"/>
</dbReference>
<dbReference type="Proteomes" id="UP001189122">
    <property type="component" value="Unassembled WGS sequence"/>
</dbReference>
<dbReference type="EMBL" id="CACRZD030000011">
    <property type="protein sequence ID" value="CAA6668127.1"/>
    <property type="molecule type" value="Genomic_DNA"/>
</dbReference>
<feature type="compositionally biased region" description="Low complexity" evidence="7">
    <location>
        <begin position="14"/>
        <end position="26"/>
    </location>
</feature>
<feature type="repeat" description="RCC1" evidence="6">
    <location>
        <begin position="35"/>
        <end position="86"/>
    </location>
</feature>
<sequence length="683" mass="76348">MHVRSNMGDGFRVSTSSVPSNSSQGSGPDDCESLGDVYVWGKVWFDGVDGCSKTDVLLPKLLESNIVLEVQHIACGARHAALVTRQGETWLWYHADFSHPQLIESLAIYNIDYVVCGEHHSCAISVSGDLYTWGNDNLHVGFLGHGTDVAIGFPKRVSSPLEGFQVLYVACGSWHSALVTFSGRLYTFGDGTFGVLGHGDRESIAYPREVESLNGLKTIKVACGVWHTAAIVEISGQVGVNVISRKLFTWGDGDKYRLGHGDRESRLVPTCVSSLIDYNFHQLACGHTLTVSLTTSGHVFTMGSTCYGQLGNPHSNGIIPCIVQDRLVGESEVFTWGKGANGRLGHGDTEDRTTPTLVEALKDKHIKSISCGSNFMASICIHKWVSSIDQSFCSGCRQAFSFTRKSHNCYNCGLVHCHACSSKKPHRVCDSCYTKLKALETKNVSSDAKKSLTHRRSLDYREKSEKKEMKLSKVLLAPIVDPLRYYESKMVKQGIKEDFSSLSHTSQIPSLLQLKDISFFGSISALQVALKPVVTSASPNSRPTSPFSTRPTSPQFITPIFSKSLRQRCEVQDVVIQRYERRLKQHQCIYYSHLLQDGTKVFKRVRFSKRRFAEHQAEEWWKANQDQVFKKYIHPNTILLHLHHHYLCQGLTKMMLPHLHYSLGININDDKISKKNMQYKYGS</sequence>
<dbReference type="InterPro" id="IPR009091">
    <property type="entry name" value="RCC1/BLIP-II"/>
</dbReference>
<keyword evidence="3 5" id="KW-0863">Zinc-finger</keyword>
<feature type="repeat" description="RCC1" evidence="6">
    <location>
        <begin position="331"/>
        <end position="382"/>
    </location>
</feature>
<evidence type="ECO:0000256" key="7">
    <source>
        <dbReference type="SAM" id="MobiDB-lite"/>
    </source>
</evidence>
<dbReference type="EMBL" id="LR743598">
    <property type="protein sequence ID" value="CAA2628880.1"/>
    <property type="molecule type" value="Genomic_DNA"/>
</dbReference>
<dbReference type="SUPFAM" id="SSF50985">
    <property type="entry name" value="RCC1/BLIP-II"/>
    <property type="match status" value="1"/>
</dbReference>
<dbReference type="PANTHER" id="PTHR22870">
    <property type="entry name" value="REGULATOR OF CHROMOSOME CONDENSATION"/>
    <property type="match status" value="1"/>
</dbReference>
<evidence type="ECO:0000259" key="9">
    <source>
        <dbReference type="PROSITE" id="PS51514"/>
    </source>
</evidence>
<dbReference type="Pfam" id="PF01363">
    <property type="entry name" value="FYVE"/>
    <property type="match status" value="1"/>
</dbReference>
<reference evidence="10 11" key="1">
    <citation type="submission" date="2019-12" db="EMBL/GenBank/DDBJ databases">
        <authorList>
            <person name="Scholz U."/>
            <person name="Mascher M."/>
            <person name="Fiebig A."/>
        </authorList>
    </citation>
    <scope>NUCLEOTIDE SEQUENCE</scope>
</reference>
<evidence type="ECO:0000256" key="5">
    <source>
        <dbReference type="PROSITE-ProRule" id="PRU00091"/>
    </source>
</evidence>
<dbReference type="GO" id="GO:0008270">
    <property type="term" value="F:zinc ion binding"/>
    <property type="evidence" value="ECO:0007669"/>
    <property type="project" value="UniProtKB-KW"/>
</dbReference>
<feature type="repeat" description="RCC1" evidence="6">
    <location>
        <begin position="245"/>
        <end position="296"/>
    </location>
</feature>
<dbReference type="PRINTS" id="PR00633">
    <property type="entry name" value="RCCNDNSATION"/>
</dbReference>
<feature type="repeat" description="RCC1" evidence="6">
    <location>
        <begin position="183"/>
        <end position="234"/>
    </location>
</feature>
<evidence type="ECO:0000256" key="3">
    <source>
        <dbReference type="ARBA" id="ARBA00022771"/>
    </source>
</evidence>
<dbReference type="InterPro" id="IPR051210">
    <property type="entry name" value="Ub_ligase/GEF_domain"/>
</dbReference>
<keyword evidence="1" id="KW-0479">Metal-binding</keyword>
<name>A0A7I8JD94_SPIIN</name>
<accession>A0A7I8JD94</accession>
<dbReference type="SMART" id="SM00064">
    <property type="entry name" value="FYVE"/>
    <property type="match status" value="1"/>
</dbReference>
<dbReference type="PANTHER" id="PTHR22870:SF352">
    <property type="entry name" value="REGULATOR OF CHROMOSOME CONDENSATION (RCC1) FAMILY PROTEIN"/>
    <property type="match status" value="1"/>
</dbReference>
<evidence type="ECO:0000256" key="4">
    <source>
        <dbReference type="ARBA" id="ARBA00022833"/>
    </source>
</evidence>
<keyword evidence="11" id="KW-1185">Reference proteome</keyword>
<dbReference type="PROSITE" id="PS50012">
    <property type="entry name" value="RCC1_3"/>
    <property type="match status" value="5"/>
</dbReference>
<dbReference type="PROSITE" id="PS50178">
    <property type="entry name" value="ZF_FYVE"/>
    <property type="match status" value="1"/>
</dbReference>
<feature type="domain" description="FYVE-type" evidence="8">
    <location>
        <begin position="387"/>
        <end position="437"/>
    </location>
</feature>
<keyword evidence="4" id="KW-0862">Zinc</keyword>
<feature type="domain" description="BRX" evidence="9">
    <location>
        <begin position="573"/>
        <end position="633"/>
    </location>
</feature>
<dbReference type="PROSITE" id="PS51514">
    <property type="entry name" value="BRX"/>
    <property type="match status" value="1"/>
</dbReference>